<evidence type="ECO:0000313" key="1">
    <source>
        <dbReference type="EMBL" id="RIH63053.1"/>
    </source>
</evidence>
<organism evidence="1 2">
    <name type="scientific">Mariniphaga sediminis</name>
    <dbReference type="NCBI Taxonomy" id="1628158"/>
    <lineage>
        <taxon>Bacteria</taxon>
        <taxon>Pseudomonadati</taxon>
        <taxon>Bacteroidota</taxon>
        <taxon>Bacteroidia</taxon>
        <taxon>Marinilabiliales</taxon>
        <taxon>Prolixibacteraceae</taxon>
        <taxon>Mariniphaga</taxon>
    </lineage>
</organism>
<evidence type="ECO:0008006" key="3">
    <source>
        <dbReference type="Google" id="ProtNLM"/>
    </source>
</evidence>
<dbReference type="InterPro" id="IPR036278">
    <property type="entry name" value="Sialidase_sf"/>
</dbReference>
<name>A0A399CUT9_9BACT</name>
<dbReference type="Proteomes" id="UP000266441">
    <property type="component" value="Unassembled WGS sequence"/>
</dbReference>
<comment type="caution">
    <text evidence="1">The sequence shown here is derived from an EMBL/GenBank/DDBJ whole genome shotgun (WGS) entry which is preliminary data.</text>
</comment>
<sequence length="428" mass="49181">MNNLQKYNQKLILMKVIKSLFIFLTCIFVLGWQSHSVKGQVINHPTNISGISSLQEHILIRGDTHSGLWLSGGIAFIPGKVPKDFHFFFVETDRKGGDSMQKHHHFAAKDFPKGDKVLSDWRDSWKEVAYPDALQERKDKEGYRFVPSFNWKYHKQSGKVIGFGHLLRHKGQALSNHLEHLAITYSVYDPNTQAFSQWNSFNIEIDGKEVPCVAYGQRVDLPNGDILIPFSTIKKLEGWNSIRWCGSARCRFDGEKITVVETGNLVTHPVPRGFVEPSMAEYNGTFYMTLRAQDGHSHVTTSRDGLTWEKPVPWKWDNGEAIAMEQTMTKFISRDDGLYLVYTRITTNNNNVFRNRAPLFVARIDSENRCLVRKTESVVLGNNGFPLGNFWVYPVKPNETWIISQEWDRNGRDIDCNNLLGRIIWKTN</sequence>
<proteinExistence type="predicted"/>
<dbReference type="EMBL" id="QWET01000027">
    <property type="protein sequence ID" value="RIH63053.1"/>
    <property type="molecule type" value="Genomic_DNA"/>
</dbReference>
<evidence type="ECO:0000313" key="2">
    <source>
        <dbReference type="Proteomes" id="UP000266441"/>
    </source>
</evidence>
<reference evidence="1 2" key="1">
    <citation type="journal article" date="2015" name="Int. J. Syst. Evol. Microbiol.">
        <title>Mariniphaga sediminis sp. nov., isolated from coastal sediment.</title>
        <authorList>
            <person name="Wang F.Q."/>
            <person name="Shen Q.Y."/>
            <person name="Chen G.J."/>
            <person name="Du Z.J."/>
        </authorList>
    </citation>
    <scope>NUCLEOTIDE SEQUENCE [LARGE SCALE GENOMIC DNA]</scope>
    <source>
        <strain evidence="1 2">SY21</strain>
    </source>
</reference>
<protein>
    <recommendedName>
        <fullName evidence="3">Exo-alpha-sialidase</fullName>
    </recommendedName>
</protein>
<accession>A0A399CUT9</accession>
<keyword evidence="2" id="KW-1185">Reference proteome</keyword>
<dbReference type="SUPFAM" id="SSF50939">
    <property type="entry name" value="Sialidases"/>
    <property type="match status" value="1"/>
</dbReference>
<dbReference type="AlphaFoldDB" id="A0A399CUT9"/>
<dbReference type="OrthoDB" id="833750at2"/>
<dbReference type="Gene3D" id="2.120.10.10">
    <property type="match status" value="1"/>
</dbReference>
<gene>
    <name evidence="1" type="ORF">D1164_21730</name>
</gene>
<dbReference type="RefSeq" id="WP_119352014.1">
    <property type="nucleotide sequence ID" value="NZ_QWET01000027.1"/>
</dbReference>